<dbReference type="AlphaFoldDB" id="A0A2M8WW01"/>
<feature type="compositionally biased region" description="Low complexity" evidence="1">
    <location>
        <begin position="90"/>
        <end position="101"/>
    </location>
</feature>
<dbReference type="EMBL" id="PGTZ01000006">
    <property type="protein sequence ID" value="PJI95100.1"/>
    <property type="molecule type" value="Genomic_DNA"/>
</dbReference>
<evidence type="ECO:0000256" key="1">
    <source>
        <dbReference type="SAM" id="MobiDB-lite"/>
    </source>
</evidence>
<keyword evidence="4" id="KW-1185">Reference proteome</keyword>
<protein>
    <submittedName>
        <fullName evidence="3">Uncharacterized protein DUF1524</fullName>
    </submittedName>
</protein>
<feature type="compositionally biased region" description="Pro residues" evidence="1">
    <location>
        <begin position="1"/>
        <end position="11"/>
    </location>
</feature>
<organism evidence="3 4">
    <name type="scientific">Luteimicrobium subarcticum</name>
    <dbReference type="NCBI Taxonomy" id="620910"/>
    <lineage>
        <taxon>Bacteria</taxon>
        <taxon>Bacillati</taxon>
        <taxon>Actinomycetota</taxon>
        <taxon>Actinomycetes</taxon>
        <taxon>Micrococcales</taxon>
        <taxon>Luteimicrobium</taxon>
    </lineage>
</organism>
<name>A0A2M8WW01_9MICO</name>
<dbReference type="OrthoDB" id="5196645at2"/>
<dbReference type="PANTHER" id="PTHR24094">
    <property type="entry name" value="SECRETED PROTEIN"/>
    <property type="match status" value="1"/>
</dbReference>
<dbReference type="Pfam" id="PF07510">
    <property type="entry name" value="GmrSD_C"/>
    <property type="match status" value="1"/>
</dbReference>
<dbReference type="PANTHER" id="PTHR24094:SF15">
    <property type="entry name" value="AMP-DEPENDENT SYNTHETASE_LIGASE DOMAIN-CONTAINING PROTEIN-RELATED"/>
    <property type="match status" value="1"/>
</dbReference>
<gene>
    <name evidence="3" type="ORF">CLV34_0953</name>
</gene>
<feature type="compositionally biased region" description="Low complexity" evidence="1">
    <location>
        <begin position="299"/>
        <end position="330"/>
    </location>
</feature>
<feature type="domain" description="GmrSD restriction endonucleases C-terminal" evidence="2">
    <location>
        <begin position="140"/>
        <end position="277"/>
    </location>
</feature>
<dbReference type="Proteomes" id="UP000231586">
    <property type="component" value="Unassembled WGS sequence"/>
</dbReference>
<comment type="caution">
    <text evidence="3">The sequence shown here is derived from an EMBL/GenBank/DDBJ whole genome shotgun (WGS) entry which is preliminary data.</text>
</comment>
<feature type="region of interest" description="Disordered" evidence="1">
    <location>
        <begin position="298"/>
        <end position="333"/>
    </location>
</feature>
<evidence type="ECO:0000313" key="4">
    <source>
        <dbReference type="Proteomes" id="UP000231586"/>
    </source>
</evidence>
<feature type="region of interest" description="Disordered" evidence="1">
    <location>
        <begin position="53"/>
        <end position="101"/>
    </location>
</feature>
<evidence type="ECO:0000313" key="3">
    <source>
        <dbReference type="EMBL" id="PJI95100.1"/>
    </source>
</evidence>
<accession>A0A2M8WW01</accession>
<sequence length="389" mass="39853">MFPVHPQPPTSSPATARRPRRAARALTTGTTALVLTTALAALAGCAPATEGHAAATRSGHASAGASKPRATTTDRPQASPAPRKTPSTRSSGGTTSTAGSAGTAVTVLATLPVKGRAPMTGYERDQFGPAWADVDHNGCDTRNDILARDLTHVTTKAGTHGCTVLTGTLADPYSGRAIAFQRGATTSTAVQIDHVVALADAWQTGAQKLSADQREAYANDPYVLLAADGPLNGQKGAGDAATWLPPNKAFRCQYVARQIGIKHKYHLWVTAAEHDAMEYVLATCPTQPVPTGGGAVVKPTGAASASTPHATATSTPAAKAATGGTAGKHPSVAQPVSHWDCPSWAPIKGNASSHIYHVPGGAYYDRTAPEVCFASASAAVADGYRASKR</sequence>
<feature type="region of interest" description="Disordered" evidence="1">
    <location>
        <begin position="1"/>
        <end position="23"/>
    </location>
</feature>
<reference evidence="3 4" key="1">
    <citation type="submission" date="2017-11" db="EMBL/GenBank/DDBJ databases">
        <title>Genomic Encyclopedia of Archaeal and Bacterial Type Strains, Phase II (KMG-II): From Individual Species to Whole Genera.</title>
        <authorList>
            <person name="Goeker M."/>
        </authorList>
    </citation>
    <scope>NUCLEOTIDE SEQUENCE [LARGE SCALE GENOMIC DNA]</scope>
    <source>
        <strain evidence="3 4">DSM 22413</strain>
    </source>
</reference>
<dbReference type="InterPro" id="IPR011089">
    <property type="entry name" value="GmrSD_C"/>
</dbReference>
<evidence type="ECO:0000259" key="2">
    <source>
        <dbReference type="Pfam" id="PF07510"/>
    </source>
</evidence>
<proteinExistence type="predicted"/>